<dbReference type="SUPFAM" id="SSF161098">
    <property type="entry name" value="MetI-like"/>
    <property type="match status" value="1"/>
</dbReference>
<evidence type="ECO:0000256" key="2">
    <source>
        <dbReference type="ARBA" id="ARBA00022448"/>
    </source>
</evidence>
<dbReference type="InterPro" id="IPR000515">
    <property type="entry name" value="MetI-like"/>
</dbReference>
<dbReference type="GO" id="GO:0005886">
    <property type="term" value="C:plasma membrane"/>
    <property type="evidence" value="ECO:0007669"/>
    <property type="project" value="UniProtKB-SubCell"/>
</dbReference>
<dbReference type="InterPro" id="IPR045621">
    <property type="entry name" value="BPD_transp_1_N"/>
</dbReference>
<feature type="transmembrane region" description="Helical" evidence="7">
    <location>
        <begin position="137"/>
        <end position="158"/>
    </location>
</feature>
<feature type="transmembrane region" description="Helical" evidence="7">
    <location>
        <begin position="283"/>
        <end position="309"/>
    </location>
</feature>
<dbReference type="Proteomes" id="UP000509241">
    <property type="component" value="Chromosome"/>
</dbReference>
<dbReference type="OrthoDB" id="44105at2157"/>
<dbReference type="InterPro" id="IPR035906">
    <property type="entry name" value="MetI-like_sf"/>
</dbReference>
<comment type="similarity">
    <text evidence="7">Belongs to the binding-protein-dependent transport system permease family.</text>
</comment>
<name>A0A7D5HAE6_9EURY</name>
<evidence type="ECO:0000256" key="6">
    <source>
        <dbReference type="ARBA" id="ARBA00023136"/>
    </source>
</evidence>
<dbReference type="AlphaFoldDB" id="A0A7D5HAE6"/>
<protein>
    <submittedName>
        <fullName evidence="9">ABC transporter permease</fullName>
    </submittedName>
</protein>
<accession>A0A7D5HAE6</accession>
<reference evidence="9 10" key="1">
    <citation type="submission" date="2020-07" db="EMBL/GenBank/DDBJ databases">
        <authorList>
            <person name="Cui H."/>
        </authorList>
    </citation>
    <scope>NUCLEOTIDE SEQUENCE [LARGE SCALE GENOMIC DNA]</scope>
    <source>
        <strain evidence="9 10">YPL8</strain>
    </source>
</reference>
<dbReference type="GeneID" id="56035359"/>
<keyword evidence="10" id="KW-1185">Reference proteome</keyword>
<feature type="transmembrane region" description="Helical" evidence="7">
    <location>
        <begin position="12"/>
        <end position="32"/>
    </location>
</feature>
<dbReference type="RefSeq" id="WP_179263481.1">
    <property type="nucleotide sequence ID" value="NZ_CP058601.1"/>
</dbReference>
<keyword evidence="6 7" id="KW-0472">Membrane</keyword>
<dbReference type="Pfam" id="PF00528">
    <property type="entry name" value="BPD_transp_1"/>
    <property type="match status" value="1"/>
</dbReference>
<dbReference type="Pfam" id="PF19300">
    <property type="entry name" value="BPD_transp_1_N"/>
    <property type="match status" value="1"/>
</dbReference>
<evidence type="ECO:0000256" key="1">
    <source>
        <dbReference type="ARBA" id="ARBA00004651"/>
    </source>
</evidence>
<evidence type="ECO:0000256" key="7">
    <source>
        <dbReference type="RuleBase" id="RU363032"/>
    </source>
</evidence>
<gene>
    <name evidence="9" type="ORF">HYG82_18670</name>
</gene>
<dbReference type="CDD" id="cd06261">
    <property type="entry name" value="TM_PBP2"/>
    <property type="match status" value="1"/>
</dbReference>
<proteinExistence type="inferred from homology"/>
<keyword evidence="5 7" id="KW-1133">Transmembrane helix</keyword>
<evidence type="ECO:0000259" key="8">
    <source>
        <dbReference type="PROSITE" id="PS50928"/>
    </source>
</evidence>
<comment type="subcellular location">
    <subcellularLocation>
        <location evidence="1 7">Cell membrane</location>
        <topology evidence="1 7">Multi-pass membrane protein</topology>
    </subcellularLocation>
</comment>
<feature type="domain" description="ABC transmembrane type-1" evidence="8">
    <location>
        <begin position="98"/>
        <end position="302"/>
    </location>
</feature>
<evidence type="ECO:0000256" key="3">
    <source>
        <dbReference type="ARBA" id="ARBA00022475"/>
    </source>
</evidence>
<feature type="transmembrane region" description="Helical" evidence="7">
    <location>
        <begin position="178"/>
        <end position="198"/>
    </location>
</feature>
<evidence type="ECO:0000256" key="4">
    <source>
        <dbReference type="ARBA" id="ARBA00022692"/>
    </source>
</evidence>
<dbReference type="GO" id="GO:0055085">
    <property type="term" value="P:transmembrane transport"/>
    <property type="evidence" value="ECO:0007669"/>
    <property type="project" value="InterPro"/>
</dbReference>
<dbReference type="PANTHER" id="PTHR43163">
    <property type="entry name" value="DIPEPTIDE TRANSPORT SYSTEM PERMEASE PROTEIN DPPB-RELATED"/>
    <property type="match status" value="1"/>
</dbReference>
<evidence type="ECO:0000256" key="5">
    <source>
        <dbReference type="ARBA" id="ARBA00022989"/>
    </source>
</evidence>
<keyword evidence="2 7" id="KW-0813">Transport</keyword>
<evidence type="ECO:0000313" key="9">
    <source>
        <dbReference type="EMBL" id="QLG50715.1"/>
    </source>
</evidence>
<feature type="transmembrane region" description="Helical" evidence="7">
    <location>
        <begin position="106"/>
        <end position="125"/>
    </location>
</feature>
<dbReference type="PANTHER" id="PTHR43163:SF6">
    <property type="entry name" value="DIPEPTIDE TRANSPORT SYSTEM PERMEASE PROTEIN DPPB-RELATED"/>
    <property type="match status" value="1"/>
</dbReference>
<dbReference type="EMBL" id="CP058601">
    <property type="protein sequence ID" value="QLG50715.1"/>
    <property type="molecule type" value="Genomic_DNA"/>
</dbReference>
<keyword evidence="4 7" id="KW-0812">Transmembrane</keyword>
<sequence length="315" mass="33971">MSIGRYVCKRVLITVPVLIGVTALTFSFVHLLPGDAVDAIIGFRDVSPATEASIRAEYHLDEPVWKQYLLWLGDVLTLDFGHSPITGRDVTASIGHRLPATVALGGAAWLLALVIGIPAGIVAAVKRGEPADELSRVAALAGIATPNFWLGLILLLVFSIRLGWFRVIPPDAPLASLAMAKFMLLPTITLGTASAALVTRLLRSSMLSELDAAYVRTARAKGLRERTVILKHVLRNSLLPVVTVAGLQLAFLVDGAVVVEQIFSWPGMGRLLVRSILERNYPVIQATVLVIGLAIVLANLLVDIIYAVLDPRIRY</sequence>
<keyword evidence="3" id="KW-1003">Cell membrane</keyword>
<dbReference type="KEGG" id="haly:HYG82_18670"/>
<dbReference type="Gene3D" id="1.10.3720.10">
    <property type="entry name" value="MetI-like"/>
    <property type="match status" value="1"/>
</dbReference>
<evidence type="ECO:0000313" key="10">
    <source>
        <dbReference type="Proteomes" id="UP000509241"/>
    </source>
</evidence>
<feature type="transmembrane region" description="Helical" evidence="7">
    <location>
        <begin position="238"/>
        <end position="263"/>
    </location>
</feature>
<dbReference type="PROSITE" id="PS50928">
    <property type="entry name" value="ABC_TM1"/>
    <property type="match status" value="1"/>
</dbReference>
<organism evidence="9 10">
    <name type="scientific">Natrinema halophilum</name>
    <dbReference type="NCBI Taxonomy" id="1699371"/>
    <lineage>
        <taxon>Archaea</taxon>
        <taxon>Methanobacteriati</taxon>
        <taxon>Methanobacteriota</taxon>
        <taxon>Stenosarchaea group</taxon>
        <taxon>Halobacteria</taxon>
        <taxon>Halobacteriales</taxon>
        <taxon>Natrialbaceae</taxon>
        <taxon>Natrinema</taxon>
    </lineage>
</organism>